<accession>A0AAW7XTE3</accession>
<keyword evidence="1" id="KW-0732">Signal</keyword>
<proteinExistence type="predicted"/>
<protein>
    <submittedName>
        <fullName evidence="2">Uncharacterized protein</fullName>
    </submittedName>
</protein>
<sequence length="91" mass="10106">MKIKIYLSAALTLCAGMAQASEYCLLDGTEMFSCTFNGGAKAVELCDAVWEDGDMASYGFFKSNRNVEKEIRIPLKNATKNLCFEFRTSLI</sequence>
<organism evidence="2 3">
    <name type="scientific">Celeribacter halophilus</name>
    <dbReference type="NCBI Taxonomy" id="576117"/>
    <lineage>
        <taxon>Bacteria</taxon>
        <taxon>Pseudomonadati</taxon>
        <taxon>Pseudomonadota</taxon>
        <taxon>Alphaproteobacteria</taxon>
        <taxon>Rhodobacterales</taxon>
        <taxon>Roseobacteraceae</taxon>
        <taxon>Celeribacter</taxon>
    </lineage>
</organism>
<comment type="caution">
    <text evidence="2">The sequence shown here is derived from an EMBL/GenBank/DDBJ whole genome shotgun (WGS) entry which is preliminary data.</text>
</comment>
<reference evidence="2" key="1">
    <citation type="submission" date="2023-07" db="EMBL/GenBank/DDBJ databases">
        <title>Genome content predicts the carbon catabolic preferences of heterotrophic bacteria.</title>
        <authorList>
            <person name="Gralka M."/>
        </authorList>
    </citation>
    <scope>NUCLEOTIDE SEQUENCE</scope>
    <source>
        <strain evidence="2">I2M02</strain>
    </source>
</reference>
<name>A0AAW7XTE3_9RHOB</name>
<feature type="chain" id="PRO_5043566600" evidence="1">
    <location>
        <begin position="21"/>
        <end position="91"/>
    </location>
</feature>
<dbReference type="Proteomes" id="UP001169823">
    <property type="component" value="Unassembled WGS sequence"/>
</dbReference>
<dbReference type="AlphaFoldDB" id="A0AAW7XTE3"/>
<dbReference type="EMBL" id="JAUOPJ010000009">
    <property type="protein sequence ID" value="MDO6457661.1"/>
    <property type="molecule type" value="Genomic_DNA"/>
</dbReference>
<evidence type="ECO:0000313" key="2">
    <source>
        <dbReference type="EMBL" id="MDO6457661.1"/>
    </source>
</evidence>
<gene>
    <name evidence="2" type="ORF">Q4494_11275</name>
</gene>
<evidence type="ECO:0000313" key="3">
    <source>
        <dbReference type="Proteomes" id="UP001169823"/>
    </source>
</evidence>
<dbReference type="RefSeq" id="WP_303483348.1">
    <property type="nucleotide sequence ID" value="NZ_JAUOPJ010000009.1"/>
</dbReference>
<evidence type="ECO:0000256" key="1">
    <source>
        <dbReference type="SAM" id="SignalP"/>
    </source>
</evidence>
<feature type="signal peptide" evidence="1">
    <location>
        <begin position="1"/>
        <end position="20"/>
    </location>
</feature>